<keyword evidence="2" id="KW-0238">DNA-binding</keyword>
<dbReference type="PROSITE" id="PS00396">
    <property type="entry name" value="TOPO_IA_1"/>
    <property type="match status" value="1"/>
</dbReference>
<dbReference type="InterPro" id="IPR013497">
    <property type="entry name" value="Topo_IA_cen"/>
</dbReference>
<dbReference type="InterPro" id="IPR006171">
    <property type="entry name" value="TOPRIM_dom"/>
</dbReference>
<dbReference type="CDD" id="cd00188">
    <property type="entry name" value="TOPRIM"/>
    <property type="match status" value="1"/>
</dbReference>
<dbReference type="PANTHER" id="PTHR11390">
    <property type="entry name" value="PROKARYOTIC DNA TOPOISOMERASE"/>
    <property type="match status" value="1"/>
</dbReference>
<feature type="domain" description="Topo IA-type catalytic" evidence="4">
    <location>
        <begin position="169"/>
        <end position="590"/>
    </location>
</feature>
<organism evidence="5">
    <name type="scientific">Ligilactobacillus agilis</name>
    <dbReference type="NCBI Taxonomy" id="1601"/>
    <lineage>
        <taxon>Bacteria</taxon>
        <taxon>Bacillati</taxon>
        <taxon>Bacillota</taxon>
        <taxon>Bacilli</taxon>
        <taxon>Lactobacillales</taxon>
        <taxon>Lactobacillaceae</taxon>
        <taxon>Ligilactobacillus</taxon>
    </lineage>
</organism>
<evidence type="ECO:0000313" key="5">
    <source>
        <dbReference type="EMBL" id="GET06928.1"/>
    </source>
</evidence>
<dbReference type="InterPro" id="IPR023405">
    <property type="entry name" value="Topo_IA_core_domain"/>
</dbReference>
<keyword evidence="3 5" id="KW-0413">Isomerase</keyword>
<evidence type="ECO:0000259" key="4">
    <source>
        <dbReference type="PROSITE" id="PS52039"/>
    </source>
</evidence>
<reference evidence="5" key="1">
    <citation type="submission" date="2019-10" db="EMBL/GenBank/DDBJ databases">
        <title>Lactobacillus agilis SY212 Whole Genome Sequencing Project.</title>
        <authorList>
            <person name="Suzuki S."/>
            <person name="Endo A."/>
            <person name="Maeno S."/>
            <person name="Shiwa Y."/>
            <person name="Matsutani M."/>
            <person name="Kajikawa A."/>
        </authorList>
    </citation>
    <scope>NUCLEOTIDE SEQUENCE</scope>
    <source>
        <strain evidence="5">SY212</strain>
    </source>
</reference>
<dbReference type="Gene3D" id="3.40.50.140">
    <property type="match status" value="1"/>
</dbReference>
<dbReference type="InterPro" id="IPR003602">
    <property type="entry name" value="Topo_IA_DNA-bd_dom"/>
</dbReference>
<gene>
    <name evidence="5" type="primary">topA_1</name>
    <name evidence="5" type="ORF">SY212_19580</name>
</gene>
<dbReference type="Pfam" id="PF01751">
    <property type="entry name" value="Toprim"/>
    <property type="match status" value="1"/>
</dbReference>
<dbReference type="Gene3D" id="2.70.20.10">
    <property type="entry name" value="Topoisomerase I, domain 3"/>
    <property type="match status" value="1"/>
</dbReference>
<dbReference type="SMART" id="SM00437">
    <property type="entry name" value="TOP1Ac"/>
    <property type="match status" value="1"/>
</dbReference>
<evidence type="ECO:0000256" key="2">
    <source>
        <dbReference type="ARBA" id="ARBA00023125"/>
    </source>
</evidence>
<dbReference type="Pfam" id="PF01131">
    <property type="entry name" value="Topoisom_bac"/>
    <property type="match status" value="1"/>
</dbReference>
<dbReference type="GO" id="GO:0006281">
    <property type="term" value="P:DNA repair"/>
    <property type="evidence" value="ECO:0007669"/>
    <property type="project" value="TreeGrafter"/>
</dbReference>
<dbReference type="PANTHER" id="PTHR11390:SF21">
    <property type="entry name" value="DNA TOPOISOMERASE 3-ALPHA"/>
    <property type="match status" value="1"/>
</dbReference>
<dbReference type="InterPro" id="IPR013825">
    <property type="entry name" value="Topo_IA_cen_sub2"/>
</dbReference>
<name>A0A6F9XP23_9LACO</name>
<dbReference type="PROSITE" id="PS52039">
    <property type="entry name" value="TOPO_IA_2"/>
    <property type="match status" value="1"/>
</dbReference>
<proteinExistence type="predicted"/>
<protein>
    <submittedName>
        <fullName evidence="5">DNA topoisomerase I</fullName>
    </submittedName>
</protein>
<dbReference type="Gene3D" id="1.10.460.10">
    <property type="entry name" value="Topoisomerase I, domain 2"/>
    <property type="match status" value="1"/>
</dbReference>
<dbReference type="AlphaFoldDB" id="A0A6F9XP23"/>
<dbReference type="Gene3D" id="1.10.290.10">
    <property type="entry name" value="Topoisomerase I, domain 4"/>
    <property type="match status" value="1"/>
</dbReference>
<dbReference type="InterPro" id="IPR013824">
    <property type="entry name" value="Topo_IA_cen_sub1"/>
</dbReference>
<sequence length="693" mass="78276">MKYFILCEKPSAGQIFSEALGGARGEFNGMQYVIGNAHGHLFRLAEPQEQVDDPMLAQQLSKFLNLETIPWNLANFKWDKVYLEQKNFKTGRKTTTKGDVERLANLASECDAIIIATDNDPSGEGDVLGMEIVQAFPFRKPIYRLHYEDDAVVSIRKAFERKQLTPMDTNDLTYRKGLARERFDYATMQLSRLATRYAAENGYDGLIRPGRLKSVIMDLIYTRTRTRDNFQAEMRYQAVFEDENKNRFKSRNANAFADQYQAENQLSQLRASTITIEDAKRKKKQAPKLFDFAKVGSVMTKFGYKPKEVIDTYQRLYEKGYLSYPRTEDKEITVEQFNDLLQIVDVIANIVGIDSTLLVNRTPRRPYVTDKGLAHGANRPGLTVPESLDALRVEFGDCGARIYEIVAKSYLATLAADYEYDYTLAYVTDFPDFRASKSVGVVPGYKNVLGILEHKNEDTKTKDVDSNDKPFGTNAFPALYSFETSKPSEPTVKMVLDYLTKNEVGHGATRMATLANLMENKSASATLTERKGKLVLTPLGYLTGAAIHNCLISSPRATVQLTDLMKQVEEGKVSFAKIYEVANYIIEKDRQTMVANLAHVGADTYLTDKLPLKNNNSALKVKGVWKGKEISFKKVYMDHTFTADEIQKLLAGQTITITVTSKKGKEFTIDGLLAEKEYNGRRYVGFSVPAWER</sequence>
<dbReference type="EMBL" id="BLAM01000191">
    <property type="protein sequence ID" value="GET06928.1"/>
    <property type="molecule type" value="Genomic_DNA"/>
</dbReference>
<dbReference type="InterPro" id="IPR000380">
    <property type="entry name" value="Topo_IA"/>
</dbReference>
<evidence type="ECO:0000256" key="1">
    <source>
        <dbReference type="ARBA" id="ARBA00023029"/>
    </source>
</evidence>
<dbReference type="SUPFAM" id="SSF56712">
    <property type="entry name" value="Prokaryotic type I DNA topoisomerase"/>
    <property type="match status" value="1"/>
</dbReference>
<comment type="caution">
    <text evidence="5">The sequence shown here is derived from an EMBL/GenBank/DDBJ whole genome shotgun (WGS) entry which is preliminary data.</text>
</comment>
<keyword evidence="1" id="KW-0799">Topoisomerase</keyword>
<dbReference type="GO" id="GO:0006265">
    <property type="term" value="P:DNA topological change"/>
    <property type="evidence" value="ECO:0007669"/>
    <property type="project" value="InterPro"/>
</dbReference>
<dbReference type="PRINTS" id="PR00417">
    <property type="entry name" value="PRTPISMRASEI"/>
</dbReference>
<dbReference type="GO" id="GO:0006310">
    <property type="term" value="P:DNA recombination"/>
    <property type="evidence" value="ECO:0007669"/>
    <property type="project" value="TreeGrafter"/>
</dbReference>
<dbReference type="GO" id="GO:0003677">
    <property type="term" value="F:DNA binding"/>
    <property type="evidence" value="ECO:0007669"/>
    <property type="project" value="UniProtKB-KW"/>
</dbReference>
<dbReference type="InterPro" id="IPR023406">
    <property type="entry name" value="Topo_IA_AS"/>
</dbReference>
<dbReference type="GO" id="GO:0003917">
    <property type="term" value="F:DNA topoisomerase type I (single strand cut, ATP-independent) activity"/>
    <property type="evidence" value="ECO:0007669"/>
    <property type="project" value="InterPro"/>
</dbReference>
<accession>A0A6F9XP23</accession>
<dbReference type="Proteomes" id="UP000494265">
    <property type="component" value="Unassembled WGS sequence"/>
</dbReference>
<evidence type="ECO:0000256" key="3">
    <source>
        <dbReference type="ARBA" id="ARBA00023235"/>
    </source>
</evidence>
<dbReference type="InterPro" id="IPR013826">
    <property type="entry name" value="Topo_IA_cen_sub3"/>
</dbReference>